<evidence type="ECO:0000313" key="3">
    <source>
        <dbReference type="Proteomes" id="UP000824633"/>
    </source>
</evidence>
<evidence type="ECO:0000256" key="1">
    <source>
        <dbReference type="SAM" id="Phobius"/>
    </source>
</evidence>
<dbReference type="EMBL" id="AP024849">
    <property type="protein sequence ID" value="BCZ45916.1"/>
    <property type="molecule type" value="Genomic_DNA"/>
</dbReference>
<gene>
    <name evidence="2" type="ORF">psyc5s11_19830</name>
</gene>
<reference evidence="3" key="1">
    <citation type="submission" date="2021-07" db="EMBL/GenBank/DDBJ databases">
        <title>Complete genome sequencing of a Clostridium isolate.</title>
        <authorList>
            <person name="Ueki A."/>
            <person name="Tonouchi A."/>
        </authorList>
    </citation>
    <scope>NUCLEOTIDE SEQUENCE [LARGE SCALE GENOMIC DNA]</scope>
    <source>
        <strain evidence="3">C5S11</strain>
    </source>
</reference>
<sequence>MVIYLFVIVGIIFVTNASLQDQIKGVKEYSMLDKAGIVFNIILSVVYLFLYVMGFINSMAENELIITNTDEIMVPFFRFFDYLVALICIICIALSVKLRKKGNSKTAFGIQFLPLVVFLLK</sequence>
<evidence type="ECO:0008006" key="4">
    <source>
        <dbReference type="Google" id="ProtNLM"/>
    </source>
</evidence>
<keyword evidence="3" id="KW-1185">Reference proteome</keyword>
<feature type="transmembrane region" description="Helical" evidence="1">
    <location>
        <begin position="76"/>
        <end position="96"/>
    </location>
</feature>
<keyword evidence="1" id="KW-0472">Membrane</keyword>
<dbReference type="RefSeq" id="WP_224037453.1">
    <property type="nucleotide sequence ID" value="NZ_AP024849.1"/>
</dbReference>
<organism evidence="2 3">
    <name type="scientific">Clostridium gelidum</name>
    <dbReference type="NCBI Taxonomy" id="704125"/>
    <lineage>
        <taxon>Bacteria</taxon>
        <taxon>Bacillati</taxon>
        <taxon>Bacillota</taxon>
        <taxon>Clostridia</taxon>
        <taxon>Eubacteriales</taxon>
        <taxon>Clostridiaceae</taxon>
        <taxon>Clostridium</taxon>
    </lineage>
</organism>
<feature type="transmembrane region" description="Helical" evidence="1">
    <location>
        <begin position="35"/>
        <end position="56"/>
    </location>
</feature>
<keyword evidence="1" id="KW-1133">Transmembrane helix</keyword>
<keyword evidence="1" id="KW-0812">Transmembrane</keyword>
<name>A0ABN6IYV2_9CLOT</name>
<accession>A0ABN6IYV2</accession>
<proteinExistence type="predicted"/>
<evidence type="ECO:0000313" key="2">
    <source>
        <dbReference type="EMBL" id="BCZ45916.1"/>
    </source>
</evidence>
<protein>
    <recommendedName>
        <fullName evidence="4">Branched-chain amino acid transport system carrier protein</fullName>
    </recommendedName>
</protein>
<dbReference type="Proteomes" id="UP000824633">
    <property type="component" value="Chromosome"/>
</dbReference>